<proteinExistence type="predicted"/>
<dbReference type="InterPro" id="IPR011650">
    <property type="entry name" value="Peptidase_M20_dimer"/>
</dbReference>
<dbReference type="PANTHER" id="PTHR43808">
    <property type="entry name" value="ACETYLORNITHINE DEACETYLASE"/>
    <property type="match status" value="1"/>
</dbReference>
<dbReference type="GO" id="GO:0016787">
    <property type="term" value="F:hydrolase activity"/>
    <property type="evidence" value="ECO:0007669"/>
    <property type="project" value="UniProtKB-KW"/>
</dbReference>
<evidence type="ECO:0000256" key="2">
    <source>
        <dbReference type="ARBA" id="ARBA00022801"/>
    </source>
</evidence>
<evidence type="ECO:0000313" key="4">
    <source>
        <dbReference type="EMBL" id="CCH30102.1"/>
    </source>
</evidence>
<protein>
    <submittedName>
        <fullName evidence="4">Putative peptidase</fullName>
    </submittedName>
</protein>
<dbReference type="PANTHER" id="PTHR43808:SF9">
    <property type="entry name" value="BLL0789 PROTEIN"/>
    <property type="match status" value="1"/>
</dbReference>
<accession>K0JXS9</accession>
<dbReference type="PATRIC" id="fig|1179773.3.peg.2788"/>
<dbReference type="Pfam" id="PF07687">
    <property type="entry name" value="M20_dimer"/>
    <property type="match status" value="1"/>
</dbReference>
<dbReference type="Gene3D" id="3.30.70.360">
    <property type="match status" value="1"/>
</dbReference>
<reference evidence="4 5" key="1">
    <citation type="journal article" date="2012" name="BMC Genomics">
        <title>Complete genome sequence of Saccharothrix espanaensis DSM 44229T and comparison to the other completely sequenced Pseudonocardiaceae.</title>
        <authorList>
            <person name="Strobel T."/>
            <person name="Al-Dilaimi A."/>
            <person name="Blom J."/>
            <person name="Gessner A."/>
            <person name="Kalinowski J."/>
            <person name="Luzhetska M."/>
            <person name="Puhler A."/>
            <person name="Szczepanowski R."/>
            <person name="Bechthold A."/>
            <person name="Ruckert C."/>
        </authorList>
    </citation>
    <scope>NUCLEOTIDE SEQUENCE [LARGE SCALE GENOMIC DNA]</scope>
    <source>
        <strain evidence="5">ATCC 51144 / DSM 44229 / JCM 9112 / NBRC 15066 / NRRL 15764</strain>
    </source>
</reference>
<dbReference type="Proteomes" id="UP000006281">
    <property type="component" value="Chromosome"/>
</dbReference>
<name>K0JXS9_SACES</name>
<dbReference type="Pfam" id="PF01546">
    <property type="entry name" value="Peptidase_M20"/>
    <property type="match status" value="1"/>
</dbReference>
<evidence type="ECO:0000256" key="1">
    <source>
        <dbReference type="ARBA" id="ARBA00022723"/>
    </source>
</evidence>
<evidence type="ECO:0000313" key="5">
    <source>
        <dbReference type="Proteomes" id="UP000006281"/>
    </source>
</evidence>
<dbReference type="InterPro" id="IPR017150">
    <property type="entry name" value="Pept_M20_glutamate_carboxypep"/>
</dbReference>
<dbReference type="AlphaFoldDB" id="K0JXS9"/>
<feature type="domain" description="Peptidase M20 dimerisation" evidence="3">
    <location>
        <begin position="177"/>
        <end position="269"/>
    </location>
</feature>
<dbReference type="InterPro" id="IPR036264">
    <property type="entry name" value="Bact_exopeptidase_dim_dom"/>
</dbReference>
<dbReference type="GO" id="GO:0046872">
    <property type="term" value="F:metal ion binding"/>
    <property type="evidence" value="ECO:0007669"/>
    <property type="project" value="UniProtKB-KW"/>
</dbReference>
<dbReference type="RefSeq" id="WP_015100214.1">
    <property type="nucleotide sequence ID" value="NC_019673.1"/>
</dbReference>
<sequence>MNYRDAARDRLDLLIDHALRLVACESPSGDPGALERSAGLVAMIGAAYFGVRGEVVTRDGVPHVRWRLGHGPRRVLVLGHHDTVWPVGSLQRLPAVADGGALRGPGSYDMKTGLVQAFLACALVRERPGGLAGVSVLVTGDGEAGSATARALIERESAGCAAVLVPEGAGPGGELLTARKGVARYRLEVVGRAAHPGLEPERGVNAGLELAAQIPVVAGLGDASVGTTVVPTAGSIGTSVNTVPDTARVAVDVRARTDAELARVDAALRGLTPRTPGARLVLHGGVTHPPMPPSADLFALAAASAAALGLDPPADLAVGAASDGNFTAAAGVPTLDGLGAVGGGAHTPDEHVLIAPIADRVALFAHLLDRLLAG</sequence>
<dbReference type="Gene3D" id="3.40.630.10">
    <property type="entry name" value="Zn peptidases"/>
    <property type="match status" value="1"/>
</dbReference>
<dbReference type="STRING" id="1179773.BN6_27900"/>
<keyword evidence="1" id="KW-0479">Metal-binding</keyword>
<dbReference type="HOGENOM" id="CLU_021802_7_0_11"/>
<dbReference type="SUPFAM" id="SSF53187">
    <property type="entry name" value="Zn-dependent exopeptidases"/>
    <property type="match status" value="1"/>
</dbReference>
<dbReference type="PIRSF" id="PIRSF037238">
    <property type="entry name" value="Carboxypeptidase_G2"/>
    <property type="match status" value="1"/>
</dbReference>
<dbReference type="eggNOG" id="COG0624">
    <property type="taxonomic scope" value="Bacteria"/>
</dbReference>
<gene>
    <name evidence="4" type="ordered locus">BN6_27900</name>
</gene>
<keyword evidence="5" id="KW-1185">Reference proteome</keyword>
<dbReference type="InterPro" id="IPR002933">
    <property type="entry name" value="Peptidase_M20"/>
</dbReference>
<keyword evidence="2" id="KW-0378">Hydrolase</keyword>
<organism evidence="4 5">
    <name type="scientific">Saccharothrix espanaensis (strain ATCC 51144 / DSM 44229 / JCM 9112 / NBRC 15066 / NRRL 15764)</name>
    <dbReference type="NCBI Taxonomy" id="1179773"/>
    <lineage>
        <taxon>Bacteria</taxon>
        <taxon>Bacillati</taxon>
        <taxon>Actinomycetota</taxon>
        <taxon>Actinomycetes</taxon>
        <taxon>Pseudonocardiales</taxon>
        <taxon>Pseudonocardiaceae</taxon>
        <taxon>Saccharothrix</taxon>
    </lineage>
</organism>
<dbReference type="KEGG" id="sesp:BN6_27900"/>
<dbReference type="SUPFAM" id="SSF55031">
    <property type="entry name" value="Bacterial exopeptidase dimerisation domain"/>
    <property type="match status" value="1"/>
</dbReference>
<dbReference type="BioCyc" id="SESP1179773:BN6_RS13530-MONOMER"/>
<dbReference type="EMBL" id="HE804045">
    <property type="protein sequence ID" value="CCH30102.1"/>
    <property type="molecule type" value="Genomic_DNA"/>
</dbReference>
<dbReference type="InterPro" id="IPR050072">
    <property type="entry name" value="Peptidase_M20A"/>
</dbReference>
<evidence type="ECO:0000259" key="3">
    <source>
        <dbReference type="Pfam" id="PF07687"/>
    </source>
</evidence>